<dbReference type="AlphaFoldDB" id="K5UY44"/>
<feature type="region of interest" description="Disordered" evidence="1">
    <location>
        <begin position="23"/>
        <end position="92"/>
    </location>
</feature>
<evidence type="ECO:0000256" key="1">
    <source>
        <dbReference type="SAM" id="MobiDB-lite"/>
    </source>
</evidence>
<evidence type="ECO:0000313" key="2">
    <source>
        <dbReference type="EMBL" id="EKM55036.1"/>
    </source>
</evidence>
<dbReference type="KEGG" id="pco:PHACADRAFT_160961"/>
<dbReference type="InParanoid" id="K5UY44"/>
<evidence type="ECO:0000313" key="3">
    <source>
        <dbReference type="Proteomes" id="UP000008370"/>
    </source>
</evidence>
<sequence length="92" mass="9791">MHPSAISPDAPVLGKRKLRLVNDYSRPASSSTASLARSSHEASGQTQRQQSSTTGTASRAEEVPHSPEVLIQHRDGGTAALQELPLPYTDLS</sequence>
<feature type="compositionally biased region" description="Low complexity" evidence="1">
    <location>
        <begin position="25"/>
        <end position="58"/>
    </location>
</feature>
<feature type="compositionally biased region" description="Basic and acidic residues" evidence="1">
    <location>
        <begin position="59"/>
        <end position="76"/>
    </location>
</feature>
<name>K5UY44_PHACS</name>
<organism evidence="2 3">
    <name type="scientific">Phanerochaete carnosa (strain HHB-10118-sp)</name>
    <name type="common">White-rot fungus</name>
    <name type="synonym">Peniophora carnosa</name>
    <dbReference type="NCBI Taxonomy" id="650164"/>
    <lineage>
        <taxon>Eukaryota</taxon>
        <taxon>Fungi</taxon>
        <taxon>Dikarya</taxon>
        <taxon>Basidiomycota</taxon>
        <taxon>Agaricomycotina</taxon>
        <taxon>Agaricomycetes</taxon>
        <taxon>Polyporales</taxon>
        <taxon>Phanerochaetaceae</taxon>
        <taxon>Phanerochaete</taxon>
    </lineage>
</organism>
<protein>
    <submittedName>
        <fullName evidence="2">Uncharacterized protein</fullName>
    </submittedName>
</protein>
<dbReference type="HOGENOM" id="CLU_2414023_0_0_1"/>
<dbReference type="Proteomes" id="UP000008370">
    <property type="component" value="Unassembled WGS sequence"/>
</dbReference>
<gene>
    <name evidence="2" type="ORF">PHACADRAFT_160961</name>
</gene>
<dbReference type="RefSeq" id="XP_007395383.1">
    <property type="nucleotide sequence ID" value="XM_007395321.1"/>
</dbReference>
<reference evidence="2 3" key="1">
    <citation type="journal article" date="2012" name="BMC Genomics">
        <title>Comparative genomics of the white-rot fungi, Phanerochaete carnosa and P. chrysosporium, to elucidate the genetic basis of the distinct wood types they colonize.</title>
        <authorList>
            <person name="Suzuki H."/>
            <person name="MacDonald J."/>
            <person name="Syed K."/>
            <person name="Salamov A."/>
            <person name="Hori C."/>
            <person name="Aerts A."/>
            <person name="Henrissat B."/>
            <person name="Wiebenga A."/>
            <person name="vanKuyk P.A."/>
            <person name="Barry K."/>
            <person name="Lindquist E."/>
            <person name="LaButti K."/>
            <person name="Lapidus A."/>
            <person name="Lucas S."/>
            <person name="Coutinho P."/>
            <person name="Gong Y."/>
            <person name="Samejima M."/>
            <person name="Mahadevan R."/>
            <person name="Abou-Zaid M."/>
            <person name="de Vries R.P."/>
            <person name="Igarashi K."/>
            <person name="Yadav J.S."/>
            <person name="Grigoriev I.V."/>
            <person name="Master E.R."/>
        </authorList>
    </citation>
    <scope>NUCLEOTIDE SEQUENCE [LARGE SCALE GENOMIC DNA]</scope>
    <source>
        <strain evidence="2 3">HHB-10118-sp</strain>
    </source>
</reference>
<accession>K5UY44</accession>
<dbReference type="GeneID" id="18909180"/>
<keyword evidence="3" id="KW-1185">Reference proteome</keyword>
<proteinExistence type="predicted"/>
<dbReference type="EMBL" id="JH930472">
    <property type="protein sequence ID" value="EKM55036.1"/>
    <property type="molecule type" value="Genomic_DNA"/>
</dbReference>